<protein>
    <submittedName>
        <fullName evidence="2">NAD(P)H-dependent oxidoreductase</fullName>
    </submittedName>
</protein>
<evidence type="ECO:0000259" key="1">
    <source>
        <dbReference type="Pfam" id="PF03358"/>
    </source>
</evidence>
<gene>
    <name evidence="2" type="ORF">ENP47_06640</name>
</gene>
<dbReference type="GO" id="GO:0016491">
    <property type="term" value="F:oxidoreductase activity"/>
    <property type="evidence" value="ECO:0007669"/>
    <property type="project" value="InterPro"/>
</dbReference>
<dbReference type="InterPro" id="IPR050712">
    <property type="entry name" value="NAD(P)H-dep_reductase"/>
</dbReference>
<dbReference type="SUPFAM" id="SSF52218">
    <property type="entry name" value="Flavoproteins"/>
    <property type="match status" value="1"/>
</dbReference>
<feature type="domain" description="NADPH-dependent FMN reductase-like" evidence="1">
    <location>
        <begin position="7"/>
        <end position="152"/>
    </location>
</feature>
<evidence type="ECO:0000313" key="2">
    <source>
        <dbReference type="EMBL" id="HEF65256.1"/>
    </source>
</evidence>
<dbReference type="InterPro" id="IPR005025">
    <property type="entry name" value="FMN_Rdtase-like_dom"/>
</dbReference>
<dbReference type="GO" id="GO:0005829">
    <property type="term" value="C:cytosol"/>
    <property type="evidence" value="ECO:0007669"/>
    <property type="project" value="TreeGrafter"/>
</dbReference>
<organism evidence="2">
    <name type="scientific">Thermomicrobium roseum</name>
    <dbReference type="NCBI Taxonomy" id="500"/>
    <lineage>
        <taxon>Bacteria</taxon>
        <taxon>Pseudomonadati</taxon>
        <taxon>Thermomicrobiota</taxon>
        <taxon>Thermomicrobia</taxon>
        <taxon>Thermomicrobiales</taxon>
        <taxon>Thermomicrobiaceae</taxon>
        <taxon>Thermomicrobium</taxon>
    </lineage>
</organism>
<dbReference type="AlphaFoldDB" id="A0A7C1JS50"/>
<proteinExistence type="predicted"/>
<dbReference type="InterPro" id="IPR029039">
    <property type="entry name" value="Flavoprotein-like_sf"/>
</dbReference>
<accession>A0A7C1JS50</accession>
<name>A0A7C1JS50_THERO</name>
<dbReference type="Pfam" id="PF03358">
    <property type="entry name" value="FMN_red"/>
    <property type="match status" value="1"/>
</dbReference>
<comment type="caution">
    <text evidence="2">The sequence shown here is derived from an EMBL/GenBank/DDBJ whole genome shotgun (WGS) entry which is preliminary data.</text>
</comment>
<sequence>MSDRPLRILGIPGSLRRQSYNRGLLLAAQELAPPGVTIELYELHDLPLYDQDLEEAGPPATVLHFKRAIAEADALLIATPEYNWSVPGPLKNAIDWASRPPATSPLRRKPVALMGAATGVSGTMRAQLALRQIFACTESYVLPKPDVFVREAAGLFREGRLVDHETRERIRQLLEALVAWTLRFRD</sequence>
<reference evidence="2" key="1">
    <citation type="journal article" date="2020" name="mSystems">
        <title>Genome- and Community-Level Interaction Insights into Carbon Utilization and Element Cycling Functions of Hydrothermarchaeota in Hydrothermal Sediment.</title>
        <authorList>
            <person name="Zhou Z."/>
            <person name="Liu Y."/>
            <person name="Xu W."/>
            <person name="Pan J."/>
            <person name="Luo Z.H."/>
            <person name="Li M."/>
        </authorList>
    </citation>
    <scope>NUCLEOTIDE SEQUENCE [LARGE SCALE GENOMIC DNA]</scope>
    <source>
        <strain evidence="2">SpSt-222</strain>
    </source>
</reference>
<dbReference type="Gene3D" id="3.40.50.360">
    <property type="match status" value="1"/>
</dbReference>
<dbReference type="PANTHER" id="PTHR30543">
    <property type="entry name" value="CHROMATE REDUCTASE"/>
    <property type="match status" value="1"/>
</dbReference>
<dbReference type="GO" id="GO:0010181">
    <property type="term" value="F:FMN binding"/>
    <property type="evidence" value="ECO:0007669"/>
    <property type="project" value="TreeGrafter"/>
</dbReference>
<dbReference type="PANTHER" id="PTHR30543:SF21">
    <property type="entry name" value="NAD(P)H-DEPENDENT FMN REDUCTASE LOT6"/>
    <property type="match status" value="1"/>
</dbReference>
<dbReference type="EMBL" id="DSJL01000011">
    <property type="protein sequence ID" value="HEF65256.1"/>
    <property type="molecule type" value="Genomic_DNA"/>
</dbReference>